<keyword evidence="7" id="KW-1185">Reference proteome</keyword>
<dbReference type="InterPro" id="IPR052612">
    <property type="entry name" value="ANP_Clearance_Receptor"/>
</dbReference>
<evidence type="ECO:0000313" key="7">
    <source>
        <dbReference type="Proteomes" id="UP000694865"/>
    </source>
</evidence>
<comment type="subcellular location">
    <subcellularLocation>
        <location evidence="1">Membrane</location>
    </subcellularLocation>
</comment>
<evidence type="ECO:0000256" key="2">
    <source>
        <dbReference type="ARBA" id="ARBA00022692"/>
    </source>
</evidence>
<dbReference type="GeneID" id="102810222"/>
<accession>A0ABM0MQY2</accession>
<feature type="signal peptide" evidence="5">
    <location>
        <begin position="1"/>
        <end position="25"/>
    </location>
</feature>
<dbReference type="InterPro" id="IPR028082">
    <property type="entry name" value="Peripla_BP_I"/>
</dbReference>
<keyword evidence="2" id="KW-0812">Transmembrane</keyword>
<dbReference type="PANTHER" id="PTHR44755:SF8">
    <property type="entry name" value="RECEPTOR LIGAND BINDING REGION DOMAIN-CONTAINING PROTEIN"/>
    <property type="match status" value="1"/>
</dbReference>
<dbReference type="Gene3D" id="3.40.50.2300">
    <property type="match status" value="2"/>
</dbReference>
<protein>
    <submittedName>
        <fullName evidence="8">Speract receptor-like</fullName>
    </submittedName>
</protein>
<evidence type="ECO:0000256" key="3">
    <source>
        <dbReference type="ARBA" id="ARBA00022989"/>
    </source>
</evidence>
<evidence type="ECO:0000313" key="8">
    <source>
        <dbReference type="RefSeq" id="XP_006822423.1"/>
    </source>
</evidence>
<evidence type="ECO:0000259" key="6">
    <source>
        <dbReference type="Pfam" id="PF01094"/>
    </source>
</evidence>
<reference evidence="8" key="1">
    <citation type="submission" date="2025-08" db="UniProtKB">
        <authorList>
            <consortium name="RefSeq"/>
        </authorList>
    </citation>
    <scope>IDENTIFICATION</scope>
    <source>
        <tissue evidence="8">Testes</tissue>
    </source>
</reference>
<dbReference type="RefSeq" id="XP_006822423.1">
    <property type="nucleotide sequence ID" value="XM_006822360.1"/>
</dbReference>
<feature type="chain" id="PRO_5046257893" evidence="5">
    <location>
        <begin position="26"/>
        <end position="448"/>
    </location>
</feature>
<evidence type="ECO:0000256" key="4">
    <source>
        <dbReference type="ARBA" id="ARBA00023136"/>
    </source>
</evidence>
<dbReference type="SUPFAM" id="SSF53822">
    <property type="entry name" value="Periplasmic binding protein-like I"/>
    <property type="match status" value="1"/>
</dbReference>
<feature type="domain" description="Receptor ligand binding region" evidence="6">
    <location>
        <begin position="57"/>
        <end position="405"/>
    </location>
</feature>
<dbReference type="Pfam" id="PF01094">
    <property type="entry name" value="ANF_receptor"/>
    <property type="match status" value="1"/>
</dbReference>
<evidence type="ECO:0000256" key="1">
    <source>
        <dbReference type="ARBA" id="ARBA00004370"/>
    </source>
</evidence>
<dbReference type="Proteomes" id="UP000694865">
    <property type="component" value="Unplaced"/>
</dbReference>
<dbReference type="InterPro" id="IPR001828">
    <property type="entry name" value="ANF_lig-bd_rcpt"/>
</dbReference>
<dbReference type="PANTHER" id="PTHR44755">
    <property type="entry name" value="NATRIURETIC PEPTIDE RECEPTOR 3-RELATED"/>
    <property type="match status" value="1"/>
</dbReference>
<feature type="non-terminal residue" evidence="8">
    <location>
        <position position="448"/>
    </location>
</feature>
<evidence type="ECO:0000256" key="5">
    <source>
        <dbReference type="SAM" id="SignalP"/>
    </source>
</evidence>
<keyword evidence="5" id="KW-0732">Signal</keyword>
<name>A0ABM0MQY2_SACKO</name>
<keyword evidence="3" id="KW-1133">Transmembrane helix</keyword>
<sequence length="448" mass="51400">MGVFPISPRIVVIFLFVSLLRPTQCVGDDDKVLKIGFLVPLTDPYHMTMYTLGDPMAGAFDMAIEHANDLGFVDGYRVEYDWGDSYARINKGLQTIAWFRKNRYHGIIGPGNTCAFEARFASALNMAMIDYLCDEKEVSDKSIYSTYARTKPSFSEIAYAIVEVFKEYNWRRCTIVSSDDPNFVSMTDTVFELFEKNNIEVTNHRPFPGNYVPGMAMYSYDWDDTIRKTRQTTRIYLFLGSLVHHRHFIVNLYKAGVFSRDDTMVVTTSVDITFPGLQGYVKGVFDIDNNDIAMEAIKYSLVVEFRLPLIDYDDYVAFTDQYSRRTEYIFGGLGIGVDNRAFFLYDAVMQLCSALNQTIAEGGDITDGREVMSHVFDSTYQSKLAREAYIDENGDAFGEYELKAWRLYDMMTHFTFGRFFQENLVIGTDYGMIPIGKMYRNVSTANEW</sequence>
<keyword evidence="4" id="KW-0472">Membrane</keyword>
<gene>
    <name evidence="8" type="primary">LOC102810222</name>
</gene>
<proteinExistence type="predicted"/>
<organism evidence="7 8">
    <name type="scientific">Saccoglossus kowalevskii</name>
    <name type="common">Acorn worm</name>
    <dbReference type="NCBI Taxonomy" id="10224"/>
    <lineage>
        <taxon>Eukaryota</taxon>
        <taxon>Metazoa</taxon>
        <taxon>Hemichordata</taxon>
        <taxon>Enteropneusta</taxon>
        <taxon>Harrimaniidae</taxon>
        <taxon>Saccoglossus</taxon>
    </lineage>
</organism>